<dbReference type="InterPro" id="IPR002017">
    <property type="entry name" value="Spectrin_repeat"/>
</dbReference>
<keyword evidence="12" id="KW-0206">Cytoskeleton</keyword>
<dbReference type="CDD" id="cd16242">
    <property type="entry name" value="EFh_DMD_like"/>
    <property type="match status" value="1"/>
</dbReference>
<evidence type="ECO:0000256" key="10">
    <source>
        <dbReference type="ARBA" id="ARBA00023136"/>
    </source>
</evidence>
<feature type="domain" description="Calponin-homology (CH)" evidence="19">
    <location>
        <begin position="132"/>
        <end position="235"/>
    </location>
</feature>
<evidence type="ECO:0000313" key="21">
    <source>
        <dbReference type="EMBL" id="EDS38109.1"/>
    </source>
</evidence>
<dbReference type="InterPro" id="IPR043145">
    <property type="entry name" value="Znf_ZZ_sf"/>
</dbReference>
<evidence type="ECO:0000256" key="1">
    <source>
        <dbReference type="ARBA" id="ARBA00004245"/>
    </source>
</evidence>
<name>B0X0E8_CULQU</name>
<dbReference type="STRING" id="7176.B0X0E8"/>
<feature type="region of interest" description="Disordered" evidence="17">
    <location>
        <begin position="2796"/>
        <end position="2823"/>
    </location>
</feature>
<dbReference type="VEuPathDB" id="VectorBase:CQUJHB015096"/>
<gene>
    <name evidence="22" type="primary">6045837</name>
    <name evidence="21" type="ORF">CpipJ_CPIJ013032</name>
</gene>
<evidence type="ECO:0000256" key="9">
    <source>
        <dbReference type="ARBA" id="ARBA00022837"/>
    </source>
</evidence>
<evidence type="ECO:0000259" key="20">
    <source>
        <dbReference type="PROSITE" id="PS50135"/>
    </source>
</evidence>
<feature type="coiled-coil region" evidence="16">
    <location>
        <begin position="1510"/>
        <end position="1537"/>
    </location>
</feature>
<dbReference type="InterPro" id="IPR001589">
    <property type="entry name" value="Actinin_actin-bd_CS"/>
</dbReference>
<dbReference type="InterPro" id="IPR036872">
    <property type="entry name" value="CH_dom_sf"/>
</dbReference>
<dbReference type="InParanoid" id="B0X0E8"/>
<evidence type="ECO:0000256" key="4">
    <source>
        <dbReference type="ARBA" id="ARBA00022490"/>
    </source>
</evidence>
<dbReference type="FunCoup" id="B0X0E8">
    <property type="interactions" value="311"/>
</dbReference>
<keyword evidence="23" id="KW-1185">Reference proteome</keyword>
<dbReference type="Gene3D" id="1.20.58.60">
    <property type="match status" value="8"/>
</dbReference>
<dbReference type="SUPFAM" id="SSF51045">
    <property type="entry name" value="WW domain"/>
    <property type="match status" value="1"/>
</dbReference>
<dbReference type="Pfam" id="PF09068">
    <property type="entry name" value="EF-hand_2"/>
    <property type="match status" value="1"/>
</dbReference>
<feature type="coiled-coil region" evidence="16">
    <location>
        <begin position="2246"/>
        <end position="2276"/>
    </location>
</feature>
<dbReference type="HOGENOM" id="CLU_000246_1_0_1"/>
<dbReference type="InterPro" id="IPR035436">
    <property type="entry name" value="Dystrophin/utrophin"/>
</dbReference>
<dbReference type="Gene3D" id="1.10.238.10">
    <property type="entry name" value="EF-hand"/>
    <property type="match status" value="2"/>
</dbReference>
<dbReference type="SMART" id="SM00291">
    <property type="entry name" value="ZnF_ZZ"/>
    <property type="match status" value="1"/>
</dbReference>
<dbReference type="VEuPathDB" id="VectorBase:CPIJ013032"/>
<dbReference type="GO" id="GO:0005737">
    <property type="term" value="C:cytoplasm"/>
    <property type="evidence" value="ECO:0007669"/>
    <property type="project" value="UniProtKB-ARBA"/>
</dbReference>
<dbReference type="Gene3D" id="3.30.60.90">
    <property type="match status" value="1"/>
</dbReference>
<dbReference type="GO" id="GO:0008270">
    <property type="term" value="F:zinc ion binding"/>
    <property type="evidence" value="ECO:0007669"/>
    <property type="project" value="UniProtKB-KW"/>
</dbReference>
<evidence type="ECO:0000256" key="3">
    <source>
        <dbReference type="ARBA" id="ARBA00022475"/>
    </source>
</evidence>
<evidence type="ECO:0000256" key="17">
    <source>
        <dbReference type="SAM" id="MobiDB-lite"/>
    </source>
</evidence>
<dbReference type="InterPro" id="IPR000433">
    <property type="entry name" value="Znf_ZZ"/>
</dbReference>
<dbReference type="GO" id="GO:0048172">
    <property type="term" value="P:regulation of short-term neuronal synaptic plasticity"/>
    <property type="evidence" value="ECO:0007669"/>
    <property type="project" value="UniProtKB-ARBA"/>
</dbReference>
<feature type="compositionally biased region" description="Polar residues" evidence="17">
    <location>
        <begin position="3285"/>
        <end position="3298"/>
    </location>
</feature>
<keyword evidence="10" id="KW-0472">Membrane</keyword>
<evidence type="ECO:0000256" key="8">
    <source>
        <dbReference type="ARBA" id="ARBA00022833"/>
    </source>
</evidence>
<feature type="compositionally biased region" description="Polar residues" evidence="17">
    <location>
        <begin position="3347"/>
        <end position="3376"/>
    </location>
</feature>
<dbReference type="PROSITE" id="PS50021">
    <property type="entry name" value="CH"/>
    <property type="match status" value="2"/>
</dbReference>
<evidence type="ECO:0000256" key="16">
    <source>
        <dbReference type="SAM" id="Coils"/>
    </source>
</evidence>
<keyword evidence="7 15" id="KW-0863">Zinc-finger</keyword>
<dbReference type="InterPro" id="IPR018159">
    <property type="entry name" value="Spectrin/alpha-actinin"/>
</dbReference>
<dbReference type="InterPro" id="IPR015154">
    <property type="entry name" value="EF-hand_dom_typ2"/>
</dbReference>
<dbReference type="PROSITE" id="PS50135">
    <property type="entry name" value="ZF_ZZ_2"/>
    <property type="match status" value="1"/>
</dbReference>
<dbReference type="Proteomes" id="UP000002320">
    <property type="component" value="Unassembled WGS sequence"/>
</dbReference>
<dbReference type="InterPro" id="IPR036020">
    <property type="entry name" value="WW_dom_sf"/>
</dbReference>
<feature type="region of interest" description="Disordered" evidence="17">
    <location>
        <begin position="3283"/>
        <end position="3302"/>
    </location>
</feature>
<accession>B0X0E8</accession>
<dbReference type="FunFam" id="3.30.60.90:FF:000001">
    <property type="entry name" value="Dystrophin isoform 2"/>
    <property type="match status" value="1"/>
</dbReference>
<dbReference type="InterPro" id="IPR011992">
    <property type="entry name" value="EF-hand-dom_pair"/>
</dbReference>
<feature type="domain" description="Calponin-homology (CH)" evidence="19">
    <location>
        <begin position="17"/>
        <end position="121"/>
    </location>
</feature>
<dbReference type="PROSITE" id="PS01357">
    <property type="entry name" value="ZF_ZZ_1"/>
    <property type="match status" value="1"/>
</dbReference>
<dbReference type="SMART" id="SM00150">
    <property type="entry name" value="SPEC"/>
    <property type="match status" value="10"/>
</dbReference>
<keyword evidence="4" id="KW-0963">Cytoplasm</keyword>
<reference evidence="21" key="1">
    <citation type="submission" date="2007-03" db="EMBL/GenBank/DDBJ databases">
        <title>Annotation of Culex pipiens quinquefasciatus.</title>
        <authorList>
            <consortium name="The Broad Institute Genome Sequencing Platform"/>
            <person name="Atkinson P.W."/>
            <person name="Hemingway J."/>
            <person name="Christensen B.M."/>
            <person name="Higgs S."/>
            <person name="Kodira C."/>
            <person name="Hannick L."/>
            <person name="Megy K."/>
            <person name="O'Leary S."/>
            <person name="Pearson M."/>
            <person name="Haas B.J."/>
            <person name="Mauceli E."/>
            <person name="Wortman J.R."/>
            <person name="Lee N.H."/>
            <person name="Guigo R."/>
            <person name="Stanke M."/>
            <person name="Alvarado L."/>
            <person name="Amedeo P."/>
            <person name="Antoine C.H."/>
            <person name="Arensburger P."/>
            <person name="Bidwell S.L."/>
            <person name="Crawford M."/>
            <person name="Camaro F."/>
            <person name="Devon K."/>
            <person name="Engels R."/>
            <person name="Hammond M."/>
            <person name="Howarth C."/>
            <person name="Koehrsen M."/>
            <person name="Lawson D."/>
            <person name="Montgomery P."/>
            <person name="Nene V."/>
            <person name="Nusbaum C."/>
            <person name="Puiu D."/>
            <person name="Romero-Severson J."/>
            <person name="Severson D.W."/>
            <person name="Shumway M."/>
            <person name="Sisk P."/>
            <person name="Stolte C."/>
            <person name="Zeng Q."/>
            <person name="Eisenstadt E."/>
            <person name="Fraser-Liggett C."/>
            <person name="Strausberg R."/>
            <person name="Galagan J."/>
            <person name="Birren B."/>
            <person name="Collins F.H."/>
        </authorList>
    </citation>
    <scope>NUCLEOTIDE SEQUENCE [LARGE SCALE GENOMIC DNA]</scope>
    <source>
        <strain evidence="21">JHB</strain>
    </source>
</reference>
<evidence type="ECO:0000256" key="7">
    <source>
        <dbReference type="ARBA" id="ARBA00022771"/>
    </source>
</evidence>
<dbReference type="GO" id="GO:0050699">
    <property type="term" value="F:WW domain binding"/>
    <property type="evidence" value="ECO:0007669"/>
    <property type="project" value="UniProtKB-ARBA"/>
</dbReference>
<evidence type="ECO:0000256" key="11">
    <source>
        <dbReference type="ARBA" id="ARBA00023203"/>
    </source>
</evidence>
<dbReference type="FunFam" id="1.20.58.60:FF:000150">
    <property type="entry name" value="dystrophin, isoforms A/C/F/G/H isoform X5"/>
    <property type="match status" value="1"/>
</dbReference>
<dbReference type="Gene3D" id="2.20.70.10">
    <property type="match status" value="1"/>
</dbReference>
<feature type="domain" description="WW" evidence="18">
    <location>
        <begin position="2825"/>
        <end position="2858"/>
    </location>
</feature>
<comment type="subcellular location">
    <subcellularLocation>
        <location evidence="2">Cell membrane</location>
        <location evidence="2">Sarcolemma</location>
        <topology evidence="2">Peripheral membrane protein</topology>
        <orientation evidence="2">Cytoplasmic side</orientation>
    </subcellularLocation>
    <subcellularLocation>
        <location evidence="1">Cytoplasm</location>
        <location evidence="1">Cytoskeleton</location>
    </subcellularLocation>
</comment>
<dbReference type="eggNOG" id="KOG4286">
    <property type="taxonomic scope" value="Eukaryota"/>
</dbReference>
<dbReference type="SUPFAM" id="SSF57850">
    <property type="entry name" value="RING/U-box"/>
    <property type="match status" value="1"/>
</dbReference>
<protein>
    <recommendedName>
        <fullName evidence="14">Protein detached</fullName>
    </recommendedName>
</protein>
<feature type="compositionally biased region" description="Polar residues" evidence="17">
    <location>
        <begin position="2796"/>
        <end position="2816"/>
    </location>
</feature>
<dbReference type="SUPFAM" id="SSF47576">
    <property type="entry name" value="Calponin-homology domain, CH-domain"/>
    <property type="match status" value="1"/>
</dbReference>
<comment type="subunit">
    <text evidence="13">Component of the dystrophin associated protein complex (DAPC). Interacts with Dg, via the Dg WW domain binding sites.</text>
</comment>
<evidence type="ECO:0000256" key="14">
    <source>
        <dbReference type="ARBA" id="ARBA00083840"/>
    </source>
</evidence>
<evidence type="ECO:0000256" key="13">
    <source>
        <dbReference type="ARBA" id="ARBA00065906"/>
    </source>
</evidence>
<feature type="region of interest" description="Disordered" evidence="17">
    <location>
        <begin position="3345"/>
        <end position="3448"/>
    </location>
</feature>
<evidence type="ECO:0000313" key="23">
    <source>
        <dbReference type="Proteomes" id="UP000002320"/>
    </source>
</evidence>
<keyword evidence="11" id="KW-0009">Actin-binding</keyword>
<dbReference type="SUPFAM" id="SSF46966">
    <property type="entry name" value="Spectrin repeat"/>
    <property type="match status" value="9"/>
</dbReference>
<dbReference type="GO" id="GO:0005856">
    <property type="term" value="C:cytoskeleton"/>
    <property type="evidence" value="ECO:0007669"/>
    <property type="project" value="UniProtKB-SubCell"/>
</dbReference>
<dbReference type="GO" id="GO:0042383">
    <property type="term" value="C:sarcolemma"/>
    <property type="evidence" value="ECO:0007669"/>
    <property type="project" value="UniProtKB-SubCell"/>
</dbReference>
<dbReference type="GO" id="GO:0003779">
    <property type="term" value="F:actin binding"/>
    <property type="evidence" value="ECO:0007669"/>
    <property type="project" value="UniProtKB-KW"/>
</dbReference>
<dbReference type="CDD" id="cd02334">
    <property type="entry name" value="ZZ_dystrophin"/>
    <property type="match status" value="1"/>
</dbReference>
<keyword evidence="3" id="KW-1003">Cell membrane</keyword>
<dbReference type="Pfam" id="PF00307">
    <property type="entry name" value="CH"/>
    <property type="match status" value="2"/>
</dbReference>
<evidence type="ECO:0000256" key="12">
    <source>
        <dbReference type="ARBA" id="ARBA00023212"/>
    </source>
</evidence>
<dbReference type="PROSITE" id="PS50020">
    <property type="entry name" value="WW_DOMAIN_2"/>
    <property type="match status" value="1"/>
</dbReference>
<evidence type="ECO:0000313" key="22">
    <source>
        <dbReference type="EnsemblMetazoa" id="CPIJ013032-PA"/>
    </source>
</evidence>
<dbReference type="GO" id="GO:0030010">
    <property type="term" value="P:establishment of cell polarity"/>
    <property type="evidence" value="ECO:0007669"/>
    <property type="project" value="UniProtKB-ARBA"/>
</dbReference>
<dbReference type="OMA" id="DWCSTLM"/>
<dbReference type="SMART" id="SM00456">
    <property type="entry name" value="WW"/>
    <property type="match status" value="1"/>
</dbReference>
<evidence type="ECO:0000256" key="2">
    <source>
        <dbReference type="ARBA" id="ARBA00004278"/>
    </source>
</evidence>
<dbReference type="InterPro" id="IPR050774">
    <property type="entry name" value="KCMF1/Dystrophin"/>
</dbReference>
<dbReference type="CDD" id="cd00176">
    <property type="entry name" value="SPEC"/>
    <property type="match status" value="5"/>
</dbReference>
<feature type="region of interest" description="Disordered" evidence="17">
    <location>
        <begin position="2626"/>
        <end position="2646"/>
    </location>
</feature>
<dbReference type="InterPro" id="IPR001715">
    <property type="entry name" value="CH_dom"/>
</dbReference>
<keyword evidence="9" id="KW-0106">Calcium</keyword>
<dbReference type="PIRSF" id="PIRSF002341">
    <property type="entry name" value="Dystrophin/utrophin"/>
    <property type="match status" value="1"/>
</dbReference>
<organism>
    <name type="scientific">Culex quinquefasciatus</name>
    <name type="common">Southern house mosquito</name>
    <name type="synonym">Culex pungens</name>
    <dbReference type="NCBI Taxonomy" id="7176"/>
    <lineage>
        <taxon>Eukaryota</taxon>
        <taxon>Metazoa</taxon>
        <taxon>Ecdysozoa</taxon>
        <taxon>Arthropoda</taxon>
        <taxon>Hexapoda</taxon>
        <taxon>Insecta</taxon>
        <taxon>Pterygota</taxon>
        <taxon>Neoptera</taxon>
        <taxon>Endopterygota</taxon>
        <taxon>Diptera</taxon>
        <taxon>Nematocera</taxon>
        <taxon>Culicoidea</taxon>
        <taxon>Culicidae</taxon>
        <taxon>Culicinae</taxon>
        <taxon>Culicini</taxon>
        <taxon>Culex</taxon>
        <taxon>Culex</taxon>
    </lineage>
</organism>
<dbReference type="GO" id="GO:0048790">
    <property type="term" value="P:maintenance of presynaptic active zone structure"/>
    <property type="evidence" value="ECO:0007669"/>
    <property type="project" value="UniProtKB-ARBA"/>
</dbReference>
<evidence type="ECO:0000256" key="6">
    <source>
        <dbReference type="ARBA" id="ARBA00022737"/>
    </source>
</evidence>
<dbReference type="GO" id="GO:0007474">
    <property type="term" value="P:imaginal disc-derived wing vein specification"/>
    <property type="evidence" value="ECO:0007669"/>
    <property type="project" value="UniProtKB-ARBA"/>
</dbReference>
<dbReference type="InterPro" id="IPR015153">
    <property type="entry name" value="EF-hand_dom_typ1"/>
</dbReference>
<evidence type="ECO:0000256" key="15">
    <source>
        <dbReference type="PROSITE-ProRule" id="PRU00228"/>
    </source>
</evidence>
<dbReference type="PANTHER" id="PTHR12268">
    <property type="entry name" value="E3 UBIQUITIN-PROTEIN LIGASE KCMF1"/>
    <property type="match status" value="1"/>
</dbReference>
<dbReference type="SMART" id="SM00033">
    <property type="entry name" value="CH"/>
    <property type="match status" value="2"/>
</dbReference>
<dbReference type="Pfam" id="PF00435">
    <property type="entry name" value="Spectrin"/>
    <property type="match status" value="4"/>
</dbReference>
<dbReference type="InterPro" id="IPR001202">
    <property type="entry name" value="WW_dom"/>
</dbReference>
<reference evidence="22" key="2">
    <citation type="submission" date="2021-02" db="UniProtKB">
        <authorList>
            <consortium name="EnsemblMetazoa"/>
        </authorList>
    </citation>
    <scope>IDENTIFICATION</scope>
    <source>
        <strain evidence="22">JHB</strain>
    </source>
</reference>
<dbReference type="PANTHER" id="PTHR12268:SF14">
    <property type="entry name" value="DYSTROPHIN-1"/>
    <property type="match status" value="1"/>
</dbReference>
<keyword evidence="5" id="KW-0479">Metal-binding</keyword>
<feature type="coiled-coil region" evidence="16">
    <location>
        <begin position="892"/>
        <end position="919"/>
    </location>
</feature>
<evidence type="ECO:0000256" key="5">
    <source>
        <dbReference type="ARBA" id="ARBA00022723"/>
    </source>
</evidence>
<dbReference type="SUPFAM" id="SSF47473">
    <property type="entry name" value="EF-hand"/>
    <property type="match status" value="2"/>
</dbReference>
<dbReference type="VEuPathDB" id="VectorBase:CQUJHB014319"/>
<proteinExistence type="predicted"/>
<feature type="compositionally biased region" description="Polar residues" evidence="17">
    <location>
        <begin position="3384"/>
        <end position="3403"/>
    </location>
</feature>
<dbReference type="Pfam" id="PF00569">
    <property type="entry name" value="ZZ"/>
    <property type="match status" value="1"/>
</dbReference>
<keyword evidence="16" id="KW-0175">Coiled coil</keyword>
<dbReference type="KEGG" id="cqu:CpipJ_CPIJ013032"/>
<dbReference type="GO" id="GO:0008586">
    <property type="term" value="P:imaginal disc-derived wing vein morphogenesis"/>
    <property type="evidence" value="ECO:0007669"/>
    <property type="project" value="UniProtKB-ARBA"/>
</dbReference>
<dbReference type="GO" id="GO:0031594">
    <property type="term" value="C:neuromuscular junction"/>
    <property type="evidence" value="ECO:0007669"/>
    <property type="project" value="UniProtKB-ARBA"/>
</dbReference>
<dbReference type="GO" id="GO:0046716">
    <property type="term" value="P:muscle cell cellular homeostasis"/>
    <property type="evidence" value="ECO:0007669"/>
    <property type="project" value="UniProtKB-ARBA"/>
</dbReference>
<evidence type="ECO:0000259" key="19">
    <source>
        <dbReference type="PROSITE" id="PS50021"/>
    </source>
</evidence>
<dbReference type="GO" id="GO:0016010">
    <property type="term" value="C:dystrophin-associated glycoprotein complex"/>
    <property type="evidence" value="ECO:0007669"/>
    <property type="project" value="UniProtKB-ARBA"/>
</dbReference>
<feature type="domain" description="ZZ-type" evidence="20">
    <location>
        <begin position="3081"/>
        <end position="3137"/>
    </location>
</feature>
<dbReference type="GO" id="GO:0007274">
    <property type="term" value="P:neuromuscular synaptic transmission"/>
    <property type="evidence" value="ECO:0007669"/>
    <property type="project" value="UniProtKB-ARBA"/>
</dbReference>
<dbReference type="PROSITE" id="PS00019">
    <property type="entry name" value="ACTININ_1"/>
    <property type="match status" value="1"/>
</dbReference>
<sequence length="3479" mass="399545">MAHIDSILQVLSYERQDIQKKTFTKWINGYLAKSGTPPINDLFEDLKDGHKLLSLLEVLTNQRYKREKGSMRVHQINNLNKALNVLQECGVKLVNISSDDINSGNAKLTLGLIWLIALTFDGQKLVNSQAKSGIEKSLLVWARQLADKYGIKVNDFSTSWSDGSAFLVILSEVIEAINLQEALKKHPIARLRMAFDLAYHHLNIEQLLDPEDVNTSKPDKKSILMYVMCLYNAIDSRKIARQQSVQHLAQHAESLEEIQLLSEKEMDDATDTDDNLRNNNVHEQNNVSTTHEVEGWESKTSRPVSTATNFSTEFSGYQIAVEEVLTMLLEAEDFFSKEVVDSNDLAEAKQQFHSHEEFMKKLLEYQTFVCGALDEGTRLISESQSNGLDLEGQNEIKHQLFLLNERWEMLRVNSLERQAQIHKRLATLQMQKIDELSNFLRMTEERISHMQNIGPTPVELKVQLEEHKRLQHDMEKQEILVESLSNLVIIIDSESFSDLEDKLSALEERWSHLLKWIGNRWDKLQSLSQRWTKLSERYRVICRWIDCREQNLKKMESYESAEMGAMMERISCLQYCKNDINMLGKSLRELESVAQELDDEGYSSLNILTKVEHLTDMCDALIQIIQAQSARVENMGFQIPPVSNIGSLVKPNSWEDFQIKISEETEVDKPVPEVDNLDSSEYYLPQSEKKRKIEQPEGVVQLNECMFGLRSSLDNCVSRLDRFERFQMKDRLLLKEVENCVKTCNEEHNFARQKLSECERMCNVNLEIESQQLNELGSLLYSIEQKVTTFNVQWEQILAEEKLSNDLTRFKLSLADTRDWYQQHATMSTVDELEKRLLSMNSIANDIEESRQKLKHPDAKSQATKADFDQFYASWVDMKNAIYQIIIDKSSFRSSDENIQKMQALIDQAERQIVVYSDIEHTHQNLEALHSVKAVYTKLREEGYDDLASRLSIDGRFTELVTSWRNIPQALNDTIIKQNIVIENMNHFYAEHKSILQNLAQIELGLQEEIFIPGEIKTLQLKNVESVKHATELKKIDIDIISIKNFAETVFEKCKSEFKTELHRKIQILVEQHEKVNAVYKNNYSKLTQISSISESILTKVHETELWLNDLEKNTPKNLNSEINNLNELYQIKSKFCALKETCEQQTAMFRELNEAGNEILLQIDEMIQSKADNKASHLAKKFTKLNARWNEVTSCVYQRTGLLEHISSQLGEFKTLVVGETNYLDKLEKLLRRSPENAADAEEISEELDDIENYIRNHPEARFDKIIAIGTELCNLEFMVSLIEKDLQTISDRWEALQIQAKQRTTMLELAVKEAQSSERQVICLQQWIFRIESILNEFLENDTTVEDVPHDFQKLQDEFETQEKMLLETKKKVDHYKQEGKLEAANRYQDQIKLLESQFRACKKKLDQLTSPQATFETKLNHALVKLRNVEKSTIILDPFSAGPLNLQDQLQHCLKMYRMLSEVKSEIEQVIRTGRKLCEDKSTKNAAKLSQRIDTLKNLYNSLGEIVTQSKITLENLLRIMRCLEEELITVERLCRESETGQLTDDERNTFSEKIAECNNLYEEYTKTCDSKHLEDFENRIKNAQNIFQKLCQSERNKIENQEADNDPSTISVTFFLGGTSGGHRKSIFGSNVCLGKIHIVIKFQLCKYQRSKVTITFIMLLGHIDPKTMPGLNTWAKNTNHEIVVLSDTVRQRRARTMNLQQTEGKKEPQQKDLQLPATFRLAEKSVLFSRVSNNEPLNETKLTSNMQSEIERNKCSVVEIKEKNIPTKMSVQNVEICPWDEPMHGQLVDNINVLEMCQTFEPEFVETVNIIDASESDTSCPSPKLESRDKMKDVLLMEATIKTANTKRKPTSQNDCGVLMGSKRFFDSTKICRSFNISSEERDSFYNSDNENYDEPLMFSEDEDIPRYSFELAADSDSDTVKIFFFYMQFMQFYELPSPPLNSDVYRYDSYKKLTSLEQRVNEFDKTAKYMIKKLDQIREQLSSCGGGTNTIENLKLTIAPDAATLISQGDTLILETHGKSKTLTQRLMETQANLRDKFKSVQSFRNYQDLDATPQQLNSTNDNDGSFNDSTHSKSIDLDEITTKVLKRINDLLVKPIAKDNEAELTKRILDIKERQEEAKLAIDVASQTAPSESVSNIMTVIRNVLKAYENKKAQIDEIVTVVDNLKSDTNYQYLENKEFESSVQGSNAVNSRARSVPETSASSVEQSMSQIANWLQLEHELLNKHCVVFGDTDMMLSAIEKGKNTIKQLENKKAQIDEIVTVVDNLKSDTNYQYLENKDFYLMFYSFCCSPSQHVSKTNQIYHFLVATRMRDQWEDTSQSVLERKSQLTAMLGDSQRYEAKRIDIESWLNRMESRSERMGVVATTADVLEIQQKEQKSFHAELHQYKHHIELFNQLTQKLIAVYPSDDTSRIKRMTESVNLRYNNLNNAVISRGKSLHAAVHSLQSFDKSLDQFLGWLSEAESLCENTESEIDRNPHSFKDLQSEIESHRIIYERLDSTGKKLLGSLTSQEDAVMLQRRLDEMNQRWNHLKFKSVAIRNRLESNSEHWNALLLSLRELTEWVIRKDTELTSLGLGPMKGDAASLQKQTDDHRAFRRQLEDKRPVVENNLLTGRQYIAKEPPLSDTSDSEAIDSESRYLSAEEQNKELTRSIRREVSKLSEQWNHLIDRSDNWKHRLEEYMTKMRQFQKVLDDLSSRVASAETLTQSWTTPVTTADSAEQMQHLQRLKDKMTTAGALLDDCNEQQGFFTANHVLVPNQCLAKLEDLNTRMKLLHIAMDERHKILIANGANQSSTADPDGNKSTHGISTGTIGPIPNLATSVKPPWERAITPANVPYYINHERENTHWDHPEMIELMKSLADLNDVRFSAYRTALKLRTVQKRLAFDRLTMNVAIESFDRHGLRAQNDKLIDIPDMTTVLHSLYVTIEPIDMPLMLDLAINWILNVYDSQRTGQIRVLSFKVGLILLCKGHLEEKYRYLFRLIADLEKKVDQRKLGLLLHDCIQVPRQLGEVAAFGGSNIEPSVRSCFERAGVNQNGEPLETAIEAQHFLNWLQHEPQSLVWLPVLHRLVAAEAAKHQAKCNICKEYPIVGFRYRCLKCFNFDMCQKCFFLGRNAKNHKLSHPMHEYCTTTTSTEDVRDFTRALRNKFKSRKYFKKHPRVGYLPVQSVLEGDALESPAPSPQHGAHTLQNDMHSRLEMYASRLAQVEYGTRSSSTPDSDDEHQLIAQYCQSLPNNGGPKSPIQVMAAMDAEQREELEAMIKDLEDENSSLQAEYERLKSKQTSITTPDENQAGANGGNDMVAEAKLLRQHKGRLEARMQILEDHNRQLEAQLQRLRQLLDEPNNSKASTLQTRSVTASQLNTESPVKFQQNGHHDQKSSLENGTSSGSFHNNAGISGLSSGGGDNDRSKPGVGKNENNIGVSFASSDARPPPPPHTSLLHMAGDLNKAVEELVNVITEQEIEQQNDNGVHDLTD</sequence>
<feature type="coiled-coil region" evidence="16">
    <location>
        <begin position="1354"/>
        <end position="1407"/>
    </location>
</feature>
<dbReference type="OrthoDB" id="10057795at2759"/>
<evidence type="ECO:0000259" key="18">
    <source>
        <dbReference type="PROSITE" id="PS50020"/>
    </source>
</evidence>
<feature type="compositionally biased region" description="Polar residues" evidence="17">
    <location>
        <begin position="3420"/>
        <end position="3430"/>
    </location>
</feature>
<keyword evidence="8" id="KW-0862">Zinc</keyword>
<dbReference type="EnsemblMetazoa" id="CPIJ013032-RA">
    <property type="protein sequence ID" value="CPIJ013032-PA"/>
    <property type="gene ID" value="CPIJ013032"/>
</dbReference>
<dbReference type="Pfam" id="PF09069">
    <property type="entry name" value="EF-hand_3"/>
    <property type="match status" value="1"/>
</dbReference>
<dbReference type="GO" id="GO:0046928">
    <property type="term" value="P:regulation of neurotransmitter secretion"/>
    <property type="evidence" value="ECO:0007669"/>
    <property type="project" value="UniProtKB-ARBA"/>
</dbReference>
<dbReference type="EMBL" id="DS232235">
    <property type="protein sequence ID" value="EDS38109.1"/>
    <property type="molecule type" value="Genomic_DNA"/>
</dbReference>
<dbReference type="CDD" id="cd00201">
    <property type="entry name" value="WW"/>
    <property type="match status" value="1"/>
</dbReference>
<keyword evidence="6" id="KW-0677">Repeat</keyword>
<dbReference type="Gene3D" id="1.10.418.10">
    <property type="entry name" value="Calponin-like domain"/>
    <property type="match status" value="2"/>
</dbReference>